<gene>
    <name evidence="2" type="ORF">EH165_13215</name>
</gene>
<dbReference type="PANTHER" id="PTHR43603">
    <property type="entry name" value="COBW DOMAIN-CONTAINING PROTEIN DDB_G0274527"/>
    <property type="match status" value="1"/>
</dbReference>
<sequence>MADAGLMPLIVVSTIDQVLRDSAVFAAMSGSSGTVVLRQDLDPDSGELHRVVSDETGVVQRSSQMLDHTCMGCAVREDMLPAIADLVEQNRWKRIILLSPLTAESTPVTRPLADVRTARELGISLRAAITVVDSAQLIPDLMGDDLLIERALSIGRDDNRSVGEALAAQIGQADLTLTVGDDAAGLTMVQHLRGHKSGQQDLFEIDAHALFANRHRRTNAEARLDPRCVQPPTAGDAHGVWSLNLKSSKPFHPGRFFEMIEKLGAGRIRSRGRFYLASRPVTVGMWDGAGGQVSVGDAGSWEGTRPSTQLIFTGIDDDRMRIRSTFDRIVMTEAELAKGRQHWIQQGDELDDWLGEAESVA</sequence>
<dbReference type="KEGG" id="nak:EH165_13215"/>
<name>A0A3G8ZNT9_9ACTN</name>
<dbReference type="EMBL" id="CP034170">
    <property type="protein sequence ID" value="AZI58959.1"/>
    <property type="molecule type" value="Genomic_DNA"/>
</dbReference>
<reference evidence="2 3" key="1">
    <citation type="submission" date="2018-11" db="EMBL/GenBank/DDBJ databases">
        <authorList>
            <person name="Da X."/>
        </authorList>
    </citation>
    <scope>NUCLEOTIDE SEQUENCE [LARGE SCALE GENOMIC DNA]</scope>
    <source>
        <strain evidence="2 3">S14-144</strain>
    </source>
</reference>
<evidence type="ECO:0000313" key="3">
    <source>
        <dbReference type="Proteomes" id="UP000268084"/>
    </source>
</evidence>
<dbReference type="InterPro" id="IPR003495">
    <property type="entry name" value="CobW/HypB/UreG_nucleotide-bd"/>
</dbReference>
<evidence type="ECO:0000259" key="1">
    <source>
        <dbReference type="SMART" id="SM00833"/>
    </source>
</evidence>
<dbReference type="Pfam" id="PF07683">
    <property type="entry name" value="CobW_C"/>
    <property type="match status" value="1"/>
</dbReference>
<dbReference type="InterPro" id="IPR011629">
    <property type="entry name" value="CobW-like_C"/>
</dbReference>
<dbReference type="InterPro" id="IPR027417">
    <property type="entry name" value="P-loop_NTPase"/>
</dbReference>
<evidence type="ECO:0000313" key="2">
    <source>
        <dbReference type="EMBL" id="AZI58959.1"/>
    </source>
</evidence>
<proteinExistence type="predicted"/>
<reference evidence="2 3" key="2">
    <citation type="submission" date="2018-12" db="EMBL/GenBank/DDBJ databases">
        <title>Nakamurella antarcticus sp. nov., isolated from Antarctica South Shetland Islands soil.</title>
        <authorList>
            <person name="Peng F."/>
        </authorList>
    </citation>
    <scope>NUCLEOTIDE SEQUENCE [LARGE SCALE GENOMIC DNA]</scope>
    <source>
        <strain evidence="2 3">S14-144</strain>
    </source>
</reference>
<accession>A0A3G8ZNT9</accession>
<dbReference type="Pfam" id="PF02492">
    <property type="entry name" value="cobW"/>
    <property type="match status" value="1"/>
</dbReference>
<dbReference type="PANTHER" id="PTHR43603:SF1">
    <property type="entry name" value="ZINC-REGULATED GTPASE METALLOPROTEIN ACTIVATOR 1"/>
    <property type="match status" value="1"/>
</dbReference>
<dbReference type="OrthoDB" id="9808822at2"/>
<organism evidence="2 3">
    <name type="scientific">Nakamurella antarctica</name>
    <dbReference type="NCBI Taxonomy" id="1902245"/>
    <lineage>
        <taxon>Bacteria</taxon>
        <taxon>Bacillati</taxon>
        <taxon>Actinomycetota</taxon>
        <taxon>Actinomycetes</taxon>
        <taxon>Nakamurellales</taxon>
        <taxon>Nakamurellaceae</taxon>
        <taxon>Nakamurella</taxon>
    </lineage>
</organism>
<feature type="domain" description="CobW C-terminal" evidence="1">
    <location>
        <begin position="240"/>
        <end position="330"/>
    </location>
</feature>
<dbReference type="RefSeq" id="WP_124799863.1">
    <property type="nucleotide sequence ID" value="NZ_CP034170.1"/>
</dbReference>
<keyword evidence="3" id="KW-1185">Reference proteome</keyword>
<dbReference type="InterPro" id="IPR051927">
    <property type="entry name" value="Zn_Chap_cDPG_Synth"/>
</dbReference>
<protein>
    <submittedName>
        <fullName evidence="2">GTP-binding protein</fullName>
    </submittedName>
</protein>
<dbReference type="SUPFAM" id="SSF90002">
    <property type="entry name" value="Hypothetical protein YjiA, C-terminal domain"/>
    <property type="match status" value="1"/>
</dbReference>
<dbReference type="Proteomes" id="UP000268084">
    <property type="component" value="Chromosome"/>
</dbReference>
<dbReference type="AlphaFoldDB" id="A0A3G8ZNT9"/>
<dbReference type="Gene3D" id="3.40.50.300">
    <property type="entry name" value="P-loop containing nucleotide triphosphate hydrolases"/>
    <property type="match status" value="1"/>
</dbReference>
<dbReference type="SMART" id="SM00833">
    <property type="entry name" value="CobW_C"/>
    <property type="match status" value="1"/>
</dbReference>